<organism evidence="2 3">
    <name type="scientific">Nocardiopsis tropica</name>
    <dbReference type="NCBI Taxonomy" id="109330"/>
    <lineage>
        <taxon>Bacteria</taxon>
        <taxon>Bacillati</taxon>
        <taxon>Actinomycetota</taxon>
        <taxon>Actinomycetes</taxon>
        <taxon>Streptosporangiales</taxon>
        <taxon>Nocardiopsidaceae</taxon>
        <taxon>Nocardiopsis</taxon>
    </lineage>
</organism>
<feature type="region of interest" description="Disordered" evidence="1">
    <location>
        <begin position="1047"/>
        <end position="1098"/>
    </location>
</feature>
<feature type="compositionally biased region" description="Gly residues" evidence="1">
    <location>
        <begin position="1068"/>
        <end position="1089"/>
    </location>
</feature>
<protein>
    <submittedName>
        <fullName evidence="2">Tubulin-like doman-containing protein</fullName>
    </submittedName>
</protein>
<dbReference type="Gene3D" id="3.40.50.1440">
    <property type="entry name" value="Tubulin/FtsZ, GTPase domain"/>
    <property type="match status" value="1"/>
</dbReference>
<accession>A0ABU7KI14</accession>
<evidence type="ECO:0000313" key="3">
    <source>
        <dbReference type="Proteomes" id="UP001348641"/>
    </source>
</evidence>
<dbReference type="RefSeq" id="WP_330156248.1">
    <property type="nucleotide sequence ID" value="NZ_BAAAJA010000006.1"/>
</dbReference>
<dbReference type="InterPro" id="IPR036525">
    <property type="entry name" value="Tubulin/FtsZ_GTPase_sf"/>
</dbReference>
<dbReference type="Proteomes" id="UP001348641">
    <property type="component" value="Unassembled WGS sequence"/>
</dbReference>
<name>A0ABU7KI14_9ACTN</name>
<gene>
    <name evidence="2" type="ORF">Q8A49_00310</name>
</gene>
<evidence type="ECO:0000256" key="1">
    <source>
        <dbReference type="SAM" id="MobiDB-lite"/>
    </source>
</evidence>
<evidence type="ECO:0000313" key="2">
    <source>
        <dbReference type="EMBL" id="MEE2048938.1"/>
    </source>
</evidence>
<reference evidence="2 3" key="1">
    <citation type="submission" date="2023-07" db="EMBL/GenBank/DDBJ databases">
        <authorList>
            <person name="Girao M."/>
            <person name="Carvalho M.F."/>
        </authorList>
    </citation>
    <scope>NUCLEOTIDE SEQUENCE [LARGE SCALE GENOMIC DNA]</scope>
    <source>
        <strain evidence="2 3">66/93</strain>
    </source>
</reference>
<dbReference type="PROSITE" id="PS51257">
    <property type="entry name" value="PROKAR_LIPOPROTEIN"/>
    <property type="match status" value="1"/>
</dbReference>
<dbReference type="InterPro" id="IPR025904">
    <property type="entry name" value="Tubulin-like"/>
</dbReference>
<dbReference type="Pfam" id="PF13809">
    <property type="entry name" value="Tubulin_2"/>
    <property type="match status" value="1"/>
</dbReference>
<dbReference type="EMBL" id="JAUUCC010000001">
    <property type="protein sequence ID" value="MEE2048938.1"/>
    <property type="molecule type" value="Genomic_DNA"/>
</dbReference>
<comment type="caution">
    <text evidence="2">The sequence shown here is derived from an EMBL/GenBank/DDBJ whole genome shotgun (WGS) entry which is preliminary data.</text>
</comment>
<sequence length="1098" mass="120025">MTMKLYQPLLYVGLGGTGCRIGAELERRMREELCGPDGTEFQRRRPGADLLPYQLPSCAQFVYADVSRSQLDGMPSSVVPGRRHFPAVERTAHYVRDLLPEVRTYPEAARSLRLSAGETVGHWLPPEAGEPRVAPLDHGAGQFPTVGRAALFETFRGGVGPAVTPLHEAINRLATSAGDLAALGGALPHSCDVFVSFSVAGGTGAGIFYDYLHLIARAFERSGMRIQIYPLVLMPSSFDEGFGGGRNARLNAGRALLDLFRLVDDQNGREASLELADDTRPSLRSREEACVHYPVEGRVQMAPSTMQTAFLFSRPTGTDREDLHRSVVSLMLSLAGTDPDDKAEEPPGAQQEYQSFADSFINEDRKRGSAAETGIGNQGVSTALVASMTVPVDEIADIIGSRLLRSAVEDMQAPMRTLPPERTQEALRSFFSEAKLHPLLARTGIGFAEPQPADGAKEVAGALYDRGEAMKHSLAALRSRLAREAPDLARNFDHRSGVRALLSALDPFQALRVLSGDPRSGDPTAQLGVLGLLQRRRDAPPPPEGMSGFPALPEMRDRLGGLRRIRFADPEPSAARARQEAWYDWQTRTAWSEAWAAAEPRWKQQTAQMARDLPALVHQLEEHARADRPRFERLSRELYRQRTGISYLLPPSGEDLEPFFARVREQVVRHLHETGQLHASPTDAELVQTLLGPRIWAEAFGAALESGPAEAVGSLRERLKTWVKGFLRDPKSPRTHLLPRLADLLSHAAGQTAGRIAEEDLARFRAQVGGLLPVGYAPQGNGPLKILISYDSPTRSANVEQCLREILNLPRGAGHKFEFRASGAESISVVLFRSSMGITEVPEVREVMRLWSDALTRHEPGDHLPWRQRLGYDFSHLATTERHRVRILQRLLSALWNGRASVVGDPSAPDEVRFALGGGVTMPLRLTPLGRTSSWGSLLQSYERWAFTGEDGITGQFSAQLMREVPFGVDSRPEPPHPVFEAFCRLADDRSEARRLERMAQGLPGSSRGRLLQARDFWELTVPAAMDLEFAGVSMPLFSNLRQLRSEASDAGGGAGPADPGYRTAGPGEPGLDGVDFGGSGVGNGPGRPGGREGDPLR</sequence>
<proteinExistence type="predicted"/>